<keyword evidence="2" id="KW-1185">Reference proteome</keyword>
<sequence>MGNRTSFEYRLCANCRHVGTLSRFRTQKGKILKTLQVLRKHSLPKIVVLYSVVNSVARGFGPEASQCKQWVGDRFRNGLVIGVLSISPLAEMRVVSSNIHFIRRVIGGEELNEISI</sequence>
<reference evidence="1 2" key="1">
    <citation type="submission" date="2021-06" db="EMBL/GenBank/DDBJ databases">
        <title>Caerostris extrusa draft genome.</title>
        <authorList>
            <person name="Kono N."/>
            <person name="Arakawa K."/>
        </authorList>
    </citation>
    <scope>NUCLEOTIDE SEQUENCE [LARGE SCALE GENOMIC DNA]</scope>
</reference>
<dbReference type="Proteomes" id="UP001054945">
    <property type="component" value="Unassembled WGS sequence"/>
</dbReference>
<evidence type="ECO:0000313" key="1">
    <source>
        <dbReference type="EMBL" id="GIY78355.1"/>
    </source>
</evidence>
<dbReference type="EMBL" id="BPLR01015750">
    <property type="protein sequence ID" value="GIY78355.1"/>
    <property type="molecule type" value="Genomic_DNA"/>
</dbReference>
<dbReference type="AlphaFoldDB" id="A0AAV4W685"/>
<organism evidence="1 2">
    <name type="scientific">Caerostris extrusa</name>
    <name type="common">Bark spider</name>
    <name type="synonym">Caerostris bankana</name>
    <dbReference type="NCBI Taxonomy" id="172846"/>
    <lineage>
        <taxon>Eukaryota</taxon>
        <taxon>Metazoa</taxon>
        <taxon>Ecdysozoa</taxon>
        <taxon>Arthropoda</taxon>
        <taxon>Chelicerata</taxon>
        <taxon>Arachnida</taxon>
        <taxon>Araneae</taxon>
        <taxon>Araneomorphae</taxon>
        <taxon>Entelegynae</taxon>
        <taxon>Araneoidea</taxon>
        <taxon>Araneidae</taxon>
        <taxon>Caerostris</taxon>
    </lineage>
</organism>
<name>A0AAV4W685_CAEEX</name>
<gene>
    <name evidence="1" type="ORF">CEXT_386391</name>
</gene>
<protein>
    <submittedName>
        <fullName evidence="1">Uncharacterized protein</fullName>
    </submittedName>
</protein>
<proteinExistence type="predicted"/>
<evidence type="ECO:0000313" key="2">
    <source>
        <dbReference type="Proteomes" id="UP001054945"/>
    </source>
</evidence>
<accession>A0AAV4W685</accession>
<comment type="caution">
    <text evidence="1">The sequence shown here is derived from an EMBL/GenBank/DDBJ whole genome shotgun (WGS) entry which is preliminary data.</text>
</comment>